<reference evidence="2" key="1">
    <citation type="submission" date="2023-10" db="EMBL/GenBank/DDBJ databases">
        <authorList>
            <person name="Chen Y."/>
            <person name="Shah S."/>
            <person name="Dougan E. K."/>
            <person name="Thang M."/>
            <person name="Chan C."/>
        </authorList>
    </citation>
    <scope>NUCLEOTIDE SEQUENCE [LARGE SCALE GENOMIC DNA]</scope>
</reference>
<evidence type="ECO:0000313" key="2">
    <source>
        <dbReference type="EMBL" id="CAK0834891.1"/>
    </source>
</evidence>
<keyword evidence="1" id="KW-0677">Repeat</keyword>
<keyword evidence="3" id="KW-1185">Reference proteome</keyword>
<dbReference type="InterPro" id="IPR011990">
    <property type="entry name" value="TPR-like_helical_dom_sf"/>
</dbReference>
<dbReference type="PANTHER" id="PTHR47447">
    <property type="entry name" value="OS03G0856100 PROTEIN"/>
    <property type="match status" value="1"/>
</dbReference>
<evidence type="ECO:0000256" key="1">
    <source>
        <dbReference type="ARBA" id="ARBA00022737"/>
    </source>
</evidence>
<comment type="caution">
    <text evidence="2">The sequence shown here is derived from an EMBL/GenBank/DDBJ whole genome shotgun (WGS) entry which is preliminary data.</text>
</comment>
<dbReference type="EMBL" id="CAUYUJ010012936">
    <property type="protein sequence ID" value="CAK0834891.1"/>
    <property type="molecule type" value="Genomic_DNA"/>
</dbReference>
<dbReference type="PANTHER" id="PTHR47447:SF17">
    <property type="entry name" value="OS12G0638900 PROTEIN"/>
    <property type="match status" value="1"/>
</dbReference>
<evidence type="ECO:0000313" key="3">
    <source>
        <dbReference type="Proteomes" id="UP001189429"/>
    </source>
</evidence>
<protein>
    <recommendedName>
        <fullName evidence="4">FAT domain-containing protein</fullName>
    </recommendedName>
</protein>
<name>A0ABN9SSJ6_9DINO</name>
<dbReference type="Pfam" id="PF01535">
    <property type="entry name" value="PPR"/>
    <property type="match status" value="1"/>
</dbReference>
<organism evidence="2 3">
    <name type="scientific">Prorocentrum cordatum</name>
    <dbReference type="NCBI Taxonomy" id="2364126"/>
    <lineage>
        <taxon>Eukaryota</taxon>
        <taxon>Sar</taxon>
        <taxon>Alveolata</taxon>
        <taxon>Dinophyceae</taxon>
        <taxon>Prorocentrales</taxon>
        <taxon>Prorocentraceae</taxon>
        <taxon>Prorocentrum</taxon>
    </lineage>
</organism>
<proteinExistence type="predicted"/>
<dbReference type="Proteomes" id="UP001189429">
    <property type="component" value="Unassembled WGS sequence"/>
</dbReference>
<sequence length="181" mass="20527">MHASCRRYRPADPYLKEAIKVCEKTNERTSALRSFRESVQLRLNPSLGDYVATIGECGNRRHWQRAVWLVSEMVEAMLESSVKGCNAGISACGKAKQWHQAVRLLREAREETLELNAIFPTTAGISACEKCEQWQRALALLSEVWQAKLEPDVFSLLQRWDQCVRERHAVAASSGVVHRCV</sequence>
<dbReference type="Gene3D" id="1.25.40.10">
    <property type="entry name" value="Tetratricopeptide repeat domain"/>
    <property type="match status" value="1"/>
</dbReference>
<accession>A0ABN9SSJ6</accession>
<gene>
    <name evidence="2" type="ORF">PCOR1329_LOCUS32167</name>
</gene>
<dbReference type="InterPro" id="IPR002885">
    <property type="entry name" value="PPR_rpt"/>
</dbReference>
<evidence type="ECO:0008006" key="4">
    <source>
        <dbReference type="Google" id="ProtNLM"/>
    </source>
</evidence>